<dbReference type="OrthoDB" id="3255824at2759"/>
<keyword evidence="4" id="KW-1185">Reference proteome</keyword>
<dbReference type="PANTHER" id="PTHR33050:SF7">
    <property type="entry name" value="RIBONUCLEASE H"/>
    <property type="match status" value="1"/>
</dbReference>
<dbReference type="GO" id="GO:0003964">
    <property type="term" value="F:RNA-directed DNA polymerase activity"/>
    <property type="evidence" value="ECO:0007669"/>
    <property type="project" value="UniProtKB-KW"/>
</dbReference>
<dbReference type="PANTHER" id="PTHR33050">
    <property type="entry name" value="REVERSE TRANSCRIPTASE DOMAIN-CONTAINING PROTEIN"/>
    <property type="match status" value="1"/>
</dbReference>
<dbReference type="Proteomes" id="UP001152797">
    <property type="component" value="Unassembled WGS sequence"/>
</dbReference>
<keyword evidence="3" id="KW-0548">Nucleotidyltransferase</keyword>
<dbReference type="EMBL" id="CAMXCT030002057">
    <property type="protein sequence ID" value="CAL4782608.1"/>
    <property type="molecule type" value="Genomic_DNA"/>
</dbReference>
<feature type="compositionally biased region" description="Basic and acidic residues" evidence="1">
    <location>
        <begin position="572"/>
        <end position="588"/>
    </location>
</feature>
<sequence length="1639" mass="179655">MDASMAPTALSMPEPGFAAGSIPSGMKTSVASVGPVVSKSVQDATFSRALLTNCRVTEILLPWESGFYKEFFSDEPFEQLVPKMPVSDFCDFGVAPEPQHVAQTLAGVASDSNPNPIFSRFVECKDDGSYAAKQASLRNVALNKFLVVLKHDLSGSVTGRHILELGSEDQQALGAHAVIEAVLGIRSPATLVKRANSLLSYLRWFSKLGSGFGNPFTEAFIWDYLQHLKDVGAPATKGDSAMSAFRFAFHILGIESLGQALNSRRLIGTCEIMLAGKRLLKQAMVLTVAQVKGLHAALINKGLHEMDRAIVAYILFALYGRCRNSDLLMIHSIEKDYNDSGGFVIIQTSHHKTGRLAALKTRLMPIVVPARGIDGSIWVEEALKVLEMVGACMEMPIDGPLLKAPTGESKSFMMRGLRTTEVSSMLRRFVGAPDPVPGCQEPVVSSHSLKATTLSWCARFSISPATRSMLGRHTSCLNETFAIYSRDLVCAPVAELQVVIDSIHEGNFTPDSQRSEFFKRATDDVATPVEPGFSDKNACNAVDGSTGEVDSAYSELHECAGGDAGPTGLPHADSHAGDHAEVAEDGTEKASASVKVPDALQLDPSATVGGVAALKRLLFESQTQLLALLKEQVTNPDPAAARRVPQAEREARMENLRNRLTGVLIEGHSVESSKIIIRDREHDHETPVQSSYQALEALRRLDLSKEFPVKSAMLEELQVRQQGVTSCLQHLGLKASFGVDHKRQKNAGRLLVADLTSKEGEKLKEAWNGIPAGACLLKKPPLRLNGGKTLQPGMKRLSFGVFRSCDQFVEAAVVAGRPVKKDSRLPSVLQEAVDFVTNHSVRDTAVYRLDTLRFWLDRAKALTSEESSLHESLPTAVREILEPKRLLLWKEMMEFYGYPDSSVYDEVTEGIQLAGTAPHVPFFDQCFKPAKITEEELASSARAARVGLLASIRSSGDADIDSEVYAKTLEELECGWLDGPYEPSELPETAVVSRRFGIKQTSGEKVKVRLIDDFSASGVNATVQVDSSAKLHTLDVAAALCMELLKRSPSQQWLGKTVDLSAAYRQLGVAPSSKWVSYIAVFDPASGLPKIFSMRALPFGASRSVYAFLRAAHSLWWLGCKMLKLTWSNFFDDFITLARELESDSVSLVVKQFFRLLGWAVSEGEKDLPFSAVFKALGVEIDLTMWKDGRARFANTEKRVQELVATIDKTLAAGQLSVAEALSLRGRMQFAHSQLWGRSSKLCLNAVTSHAYAAKGSDIDECLSHFLRVFKDSLMTSRPREVTATWDMPMFVFTDASFSPESKAWKCGIGGVLVDPWGKQIAALSLELSDSAIASLGFPGKSTVIFEAELLALLVCFTVWKKQLKDRSSPGSGLVAELLRLEDSSGVNAWYARVPSTSNIADGPSRLLSYLFPPKAVSQFDTAPVHTPMSPDEIVRFTAAISICLAFLEPAHPSETMAQNMQEERITNFDKMITACRNILQVCGHPKYLSSICELWHQASQSLYLLERMMWPEQPPETALHLILPAANRPLTDLMLDSFDEHHTSIFQAIPALEAFHTWFTQAYDTSLHNEFNVVLLDAMLLLRSVETLIRMKLRFRTARPHGPLADPIDLDEDPAPEVVTAEQQPAASSSTGSTLEWM</sequence>
<gene>
    <name evidence="2" type="ORF">C1SCF055_LOCUS21877</name>
</gene>
<name>A0A9P1CPW6_9DINO</name>
<evidence type="ECO:0000313" key="4">
    <source>
        <dbReference type="Proteomes" id="UP001152797"/>
    </source>
</evidence>
<proteinExistence type="predicted"/>
<reference evidence="2" key="1">
    <citation type="submission" date="2022-10" db="EMBL/GenBank/DDBJ databases">
        <authorList>
            <person name="Chen Y."/>
            <person name="Dougan E. K."/>
            <person name="Chan C."/>
            <person name="Rhodes N."/>
            <person name="Thang M."/>
        </authorList>
    </citation>
    <scope>NUCLEOTIDE SEQUENCE</scope>
</reference>
<protein>
    <submittedName>
        <fullName evidence="3">Reverse transcriptase domain-containing protein</fullName>
    </submittedName>
</protein>
<keyword evidence="3" id="KW-0695">RNA-directed DNA polymerase</keyword>
<feature type="compositionally biased region" description="Polar residues" evidence="1">
    <location>
        <begin position="1622"/>
        <end position="1639"/>
    </location>
</feature>
<comment type="caution">
    <text evidence="2">The sequence shown here is derived from an EMBL/GenBank/DDBJ whole genome shotgun (WGS) entry which is preliminary data.</text>
</comment>
<keyword evidence="3" id="KW-0808">Transferase</keyword>
<evidence type="ECO:0000313" key="3">
    <source>
        <dbReference type="EMBL" id="CAL4782608.1"/>
    </source>
</evidence>
<dbReference type="EMBL" id="CAMXCT020002057">
    <property type="protein sequence ID" value="CAL1148671.1"/>
    <property type="molecule type" value="Genomic_DNA"/>
</dbReference>
<organism evidence="2">
    <name type="scientific">Cladocopium goreaui</name>
    <dbReference type="NCBI Taxonomy" id="2562237"/>
    <lineage>
        <taxon>Eukaryota</taxon>
        <taxon>Sar</taxon>
        <taxon>Alveolata</taxon>
        <taxon>Dinophyceae</taxon>
        <taxon>Suessiales</taxon>
        <taxon>Symbiodiniaceae</taxon>
        <taxon>Cladocopium</taxon>
    </lineage>
</organism>
<evidence type="ECO:0000313" key="2">
    <source>
        <dbReference type="EMBL" id="CAI3995296.1"/>
    </source>
</evidence>
<reference evidence="3 4" key="2">
    <citation type="submission" date="2024-05" db="EMBL/GenBank/DDBJ databases">
        <authorList>
            <person name="Chen Y."/>
            <person name="Shah S."/>
            <person name="Dougan E. K."/>
            <person name="Thang M."/>
            <person name="Chan C."/>
        </authorList>
    </citation>
    <scope>NUCLEOTIDE SEQUENCE [LARGE SCALE GENOMIC DNA]</scope>
</reference>
<feature type="region of interest" description="Disordered" evidence="1">
    <location>
        <begin position="560"/>
        <end position="590"/>
    </location>
</feature>
<evidence type="ECO:0000256" key="1">
    <source>
        <dbReference type="SAM" id="MobiDB-lite"/>
    </source>
</evidence>
<feature type="region of interest" description="Disordered" evidence="1">
    <location>
        <begin position="1619"/>
        <end position="1639"/>
    </location>
</feature>
<dbReference type="InterPro" id="IPR052055">
    <property type="entry name" value="Hepadnavirus_pol/RT"/>
</dbReference>
<accession>A0A9P1CPW6</accession>
<dbReference type="EMBL" id="CAMXCT010002057">
    <property type="protein sequence ID" value="CAI3995296.1"/>
    <property type="molecule type" value="Genomic_DNA"/>
</dbReference>